<evidence type="ECO:0000256" key="3">
    <source>
        <dbReference type="ARBA" id="ARBA00023027"/>
    </source>
</evidence>
<dbReference type="EMBL" id="CP065856">
    <property type="protein sequence ID" value="QPV62830.1"/>
    <property type="molecule type" value="Genomic_DNA"/>
</dbReference>
<dbReference type="GeneID" id="60590675"/>
<dbReference type="OrthoDB" id="24596at2157"/>
<dbReference type="PANTHER" id="PTHR24321">
    <property type="entry name" value="DEHYDROGENASES, SHORT CHAIN"/>
    <property type="match status" value="1"/>
</dbReference>
<feature type="domain" description="Ketoreductase" evidence="4">
    <location>
        <begin position="11"/>
        <end position="206"/>
    </location>
</feature>
<protein>
    <submittedName>
        <fullName evidence="5">SDR family oxidoreductase</fullName>
    </submittedName>
</protein>
<dbReference type="Proteomes" id="UP000595001">
    <property type="component" value="Chromosome"/>
</dbReference>
<dbReference type="InterPro" id="IPR036291">
    <property type="entry name" value="NAD(P)-bd_dom_sf"/>
</dbReference>
<sequence>MGQLNPRFDGETVVVTGAASGIGREIALQFGAAGATTIVADLRPEPKDGDVPTHEVVRDEGGDAEFVRTDVTDVDQLETLVAAAREFGGVDVMVNNAGIIVSGSIREVDPETFDRIHAVNVRGTFFGTQVAANDMIDRDDPGVVLNTASISSDLAQYDQVQYDASKGAIRMITRGSALELAEHDIRVNAVAPGQIATEMTDGWADEAREKVANDELVKPVPLGRAGTPADLAPAYLYLASEQAGYVTGEMLQVDGGWQVF</sequence>
<evidence type="ECO:0000259" key="4">
    <source>
        <dbReference type="SMART" id="SM00822"/>
    </source>
</evidence>
<evidence type="ECO:0000256" key="1">
    <source>
        <dbReference type="ARBA" id="ARBA00006484"/>
    </source>
</evidence>
<dbReference type="RefSeq" id="WP_198061628.1">
    <property type="nucleotide sequence ID" value="NZ_CP065856.1"/>
</dbReference>
<reference evidence="5 6" key="1">
    <citation type="submission" date="2020-12" db="EMBL/GenBank/DDBJ databases">
        <title>Halosimplex halophilum sp. nov. and Halosimplex salinum sp. nov., two new members of the genus Halosimplex.</title>
        <authorList>
            <person name="Cui H.L."/>
        </authorList>
    </citation>
    <scope>NUCLEOTIDE SEQUENCE [LARGE SCALE GENOMIC DNA]</scope>
    <source>
        <strain evidence="5 6">YGH94</strain>
    </source>
</reference>
<comment type="similarity">
    <text evidence="1">Belongs to the short-chain dehydrogenases/reductases (SDR) family.</text>
</comment>
<dbReference type="KEGG" id="hlt:I7X12_19240"/>
<organism evidence="5 6">
    <name type="scientific">Halosimplex litoreum</name>
    <dbReference type="NCBI Taxonomy" id="1198301"/>
    <lineage>
        <taxon>Archaea</taxon>
        <taxon>Methanobacteriati</taxon>
        <taxon>Methanobacteriota</taxon>
        <taxon>Stenosarchaea group</taxon>
        <taxon>Halobacteria</taxon>
        <taxon>Halobacteriales</taxon>
        <taxon>Haloarculaceae</taxon>
        <taxon>Halosimplex</taxon>
    </lineage>
</organism>
<dbReference type="AlphaFoldDB" id="A0A7T3FY41"/>
<dbReference type="NCBIfam" id="NF005559">
    <property type="entry name" value="PRK07231.1"/>
    <property type="match status" value="1"/>
</dbReference>
<keyword evidence="3" id="KW-0520">NAD</keyword>
<dbReference type="Gene3D" id="3.40.50.720">
    <property type="entry name" value="NAD(P)-binding Rossmann-like Domain"/>
    <property type="match status" value="1"/>
</dbReference>
<dbReference type="PRINTS" id="PR00080">
    <property type="entry name" value="SDRFAMILY"/>
</dbReference>
<accession>A0A7T3FY41</accession>
<proteinExistence type="inferred from homology"/>
<dbReference type="SUPFAM" id="SSF51735">
    <property type="entry name" value="NAD(P)-binding Rossmann-fold domains"/>
    <property type="match status" value="1"/>
</dbReference>
<dbReference type="InterPro" id="IPR057326">
    <property type="entry name" value="KR_dom"/>
</dbReference>
<dbReference type="GO" id="GO:0016491">
    <property type="term" value="F:oxidoreductase activity"/>
    <property type="evidence" value="ECO:0007669"/>
    <property type="project" value="UniProtKB-KW"/>
</dbReference>
<dbReference type="PRINTS" id="PR00081">
    <property type="entry name" value="GDHRDH"/>
</dbReference>
<dbReference type="SMART" id="SM00822">
    <property type="entry name" value="PKS_KR"/>
    <property type="match status" value="1"/>
</dbReference>
<dbReference type="Pfam" id="PF13561">
    <property type="entry name" value="adh_short_C2"/>
    <property type="match status" value="1"/>
</dbReference>
<dbReference type="PANTHER" id="PTHR24321:SF8">
    <property type="entry name" value="ESTRADIOL 17-BETA-DEHYDROGENASE 8-RELATED"/>
    <property type="match status" value="1"/>
</dbReference>
<evidence type="ECO:0000313" key="6">
    <source>
        <dbReference type="Proteomes" id="UP000595001"/>
    </source>
</evidence>
<name>A0A7T3FY41_9EURY</name>
<dbReference type="CDD" id="cd05233">
    <property type="entry name" value="SDR_c"/>
    <property type="match status" value="1"/>
</dbReference>
<evidence type="ECO:0000256" key="2">
    <source>
        <dbReference type="ARBA" id="ARBA00023002"/>
    </source>
</evidence>
<keyword evidence="6" id="KW-1185">Reference proteome</keyword>
<keyword evidence="2" id="KW-0560">Oxidoreductase</keyword>
<dbReference type="InterPro" id="IPR002347">
    <property type="entry name" value="SDR_fam"/>
</dbReference>
<dbReference type="FunFam" id="3.40.50.720:FF:000084">
    <property type="entry name" value="Short-chain dehydrogenase reductase"/>
    <property type="match status" value="1"/>
</dbReference>
<evidence type="ECO:0000313" key="5">
    <source>
        <dbReference type="EMBL" id="QPV62830.1"/>
    </source>
</evidence>
<gene>
    <name evidence="5" type="ORF">I7X12_19240</name>
</gene>